<dbReference type="EMBL" id="CU928166">
    <property type="protein sequence ID" value="CAR21743.1"/>
    <property type="molecule type" value="Genomic_DNA"/>
</dbReference>
<organism evidence="2 3">
    <name type="scientific">Lachancea thermotolerans (strain ATCC 56472 / CBS 6340 / NRRL Y-8284)</name>
    <name type="common">Yeast</name>
    <name type="synonym">Kluyveromyces thermotolerans</name>
    <dbReference type="NCBI Taxonomy" id="559295"/>
    <lineage>
        <taxon>Eukaryota</taxon>
        <taxon>Fungi</taxon>
        <taxon>Dikarya</taxon>
        <taxon>Ascomycota</taxon>
        <taxon>Saccharomycotina</taxon>
        <taxon>Saccharomycetes</taxon>
        <taxon>Saccharomycetales</taxon>
        <taxon>Saccharomycetaceae</taxon>
        <taxon>Lachancea</taxon>
    </lineage>
</organism>
<evidence type="ECO:0000313" key="3">
    <source>
        <dbReference type="Proteomes" id="UP000002036"/>
    </source>
</evidence>
<dbReference type="FunCoup" id="C5DD82">
    <property type="interactions" value="61"/>
</dbReference>
<reference evidence="2 3" key="1">
    <citation type="journal article" date="2009" name="Genome Res.">
        <title>Comparative genomics of protoploid Saccharomycetaceae.</title>
        <authorList>
            <consortium name="The Genolevures Consortium"/>
            <person name="Souciet J.-L."/>
            <person name="Dujon B."/>
            <person name="Gaillardin C."/>
            <person name="Johnston M."/>
            <person name="Baret P.V."/>
            <person name="Cliften P."/>
            <person name="Sherman D.J."/>
            <person name="Weissenbach J."/>
            <person name="Westhof E."/>
            <person name="Wincker P."/>
            <person name="Jubin C."/>
            <person name="Poulain J."/>
            <person name="Barbe V."/>
            <person name="Segurens B."/>
            <person name="Artiguenave F."/>
            <person name="Anthouard V."/>
            <person name="Vacherie B."/>
            <person name="Val M.-E."/>
            <person name="Fulton R.S."/>
            <person name="Minx P."/>
            <person name="Wilson R."/>
            <person name="Durrens P."/>
            <person name="Jean G."/>
            <person name="Marck C."/>
            <person name="Martin T."/>
            <person name="Nikolski M."/>
            <person name="Rolland T."/>
            <person name="Seret M.-L."/>
            <person name="Casaregola S."/>
            <person name="Despons L."/>
            <person name="Fairhead C."/>
            <person name="Fischer G."/>
            <person name="Lafontaine I."/>
            <person name="Leh V."/>
            <person name="Lemaire M."/>
            <person name="de Montigny J."/>
            <person name="Neuveglise C."/>
            <person name="Thierry A."/>
            <person name="Blanc-Lenfle I."/>
            <person name="Bleykasten C."/>
            <person name="Diffels J."/>
            <person name="Fritsch E."/>
            <person name="Frangeul L."/>
            <person name="Goeffon A."/>
            <person name="Jauniaux N."/>
            <person name="Kachouri-Lafond R."/>
            <person name="Payen C."/>
            <person name="Potier S."/>
            <person name="Pribylova L."/>
            <person name="Ozanne C."/>
            <person name="Richard G.-F."/>
            <person name="Sacerdot C."/>
            <person name="Straub M.-L."/>
            <person name="Talla E."/>
        </authorList>
    </citation>
    <scope>NUCLEOTIDE SEQUENCE [LARGE SCALE GENOMIC DNA]</scope>
    <source>
        <strain evidence="3">ATCC 56472 / CBS 6340 / NRRL Y-8284</strain>
    </source>
</reference>
<dbReference type="PANTHER" id="PTHR28031:SF1">
    <property type="entry name" value="PROLINE-RICH PROTEIN HUA1"/>
    <property type="match status" value="1"/>
</dbReference>
<accession>C5DD82</accession>
<dbReference type="OrthoDB" id="2405700at2759"/>
<dbReference type="Proteomes" id="UP000002036">
    <property type="component" value="Chromosome B"/>
</dbReference>
<dbReference type="InParanoid" id="C5DD82"/>
<dbReference type="InterPro" id="IPR038910">
    <property type="entry name" value="Hua1-like"/>
</dbReference>
<dbReference type="HOGENOM" id="CLU_078573_1_0_1"/>
<dbReference type="GeneID" id="8291024"/>
<dbReference type="AlphaFoldDB" id="C5DD82"/>
<gene>
    <name evidence="2" type="ordered locus">KLTH0B09086g</name>
</gene>
<dbReference type="KEGG" id="lth:KLTH0B09086g"/>
<evidence type="ECO:0000313" key="2">
    <source>
        <dbReference type="EMBL" id="CAR21743.1"/>
    </source>
</evidence>
<sequence>MVHNEDPPPPSYDEAIKESALPFGPEERPPAMPARPSTYTHRPPARPPRPVSSAGPSGPSAYGASSPGPSAASSSSFQSYGGSSYTAPAASQSTRPSLPWTYPRGYYCTKCGNTGYKIKNGHSCKRCWRKFAHSSPSQNVQVTYGGYAPSYALYGGAPTFGTVPMAMGVSPASPAPASGGAPLVLRPGDPRIGGVTCGECRGSGRVRFLLDKEICPLCHGVGRVL</sequence>
<proteinExistence type="predicted"/>
<feature type="region of interest" description="Disordered" evidence="1">
    <location>
        <begin position="1"/>
        <end position="95"/>
    </location>
</feature>
<dbReference type="eggNOG" id="ENOG502S12N">
    <property type="taxonomic scope" value="Eukaryota"/>
</dbReference>
<evidence type="ECO:0000256" key="1">
    <source>
        <dbReference type="SAM" id="MobiDB-lite"/>
    </source>
</evidence>
<dbReference type="STRING" id="559295.C5DD82"/>
<keyword evidence="3" id="KW-1185">Reference proteome</keyword>
<dbReference type="GO" id="GO:0005737">
    <property type="term" value="C:cytoplasm"/>
    <property type="evidence" value="ECO:0007669"/>
    <property type="project" value="TreeGrafter"/>
</dbReference>
<dbReference type="PANTHER" id="PTHR28031">
    <property type="entry name" value="PROLINE-RICH PROTEIN HUA1"/>
    <property type="match status" value="1"/>
</dbReference>
<protein>
    <submittedName>
        <fullName evidence="2">KLTH0B09086p</fullName>
    </submittedName>
</protein>
<dbReference type="Gene3D" id="6.20.20.10">
    <property type="match status" value="1"/>
</dbReference>
<dbReference type="OMA" id="GMVHFLF"/>
<feature type="compositionally biased region" description="Low complexity" evidence="1">
    <location>
        <begin position="51"/>
        <end position="85"/>
    </location>
</feature>
<dbReference type="RefSeq" id="XP_002552181.1">
    <property type="nucleotide sequence ID" value="XM_002552135.1"/>
</dbReference>
<name>C5DD82_LACTC</name>